<evidence type="ECO:0000256" key="1">
    <source>
        <dbReference type="ARBA" id="ARBA00023125"/>
    </source>
</evidence>
<dbReference type="PANTHER" id="PTHR45855:SF12">
    <property type="entry name" value="TRANSCRIPTION FACTOR PIF7-LIKE ISOFORM X1"/>
    <property type="match status" value="1"/>
</dbReference>
<keyword evidence="3" id="KW-1185">Reference proteome</keyword>
<evidence type="ECO:0000313" key="2">
    <source>
        <dbReference type="EMBL" id="KAK3226023.1"/>
    </source>
</evidence>
<accession>A0AAE0AY56</accession>
<proteinExistence type="predicted"/>
<reference evidence="2" key="1">
    <citation type="journal article" date="2023" name="Plant J.">
        <title>Genome sequences and population genomics provide insights into the demographic history, inbreeding, and mutation load of two 'living fossil' tree species of Dipteronia.</title>
        <authorList>
            <person name="Feng Y."/>
            <person name="Comes H.P."/>
            <person name="Chen J."/>
            <person name="Zhu S."/>
            <person name="Lu R."/>
            <person name="Zhang X."/>
            <person name="Li P."/>
            <person name="Qiu J."/>
            <person name="Olsen K.M."/>
            <person name="Qiu Y."/>
        </authorList>
    </citation>
    <scope>NUCLEOTIDE SEQUENCE</scope>
    <source>
        <strain evidence="2">NBL</strain>
    </source>
</reference>
<name>A0AAE0AY56_9ROSI</name>
<keyword evidence="1" id="KW-0238">DNA-binding</keyword>
<comment type="caution">
    <text evidence="2">The sequence shown here is derived from an EMBL/GenBank/DDBJ whole genome shotgun (WGS) entry which is preliminary data.</text>
</comment>
<dbReference type="PANTHER" id="PTHR45855">
    <property type="entry name" value="TRANSCRIPTION FACTOR PIF1-RELATED"/>
    <property type="match status" value="1"/>
</dbReference>
<evidence type="ECO:0000313" key="3">
    <source>
        <dbReference type="Proteomes" id="UP001281410"/>
    </source>
</evidence>
<evidence type="ECO:0008006" key="4">
    <source>
        <dbReference type="Google" id="ProtNLM"/>
    </source>
</evidence>
<dbReference type="GO" id="GO:0005634">
    <property type="term" value="C:nucleus"/>
    <property type="evidence" value="ECO:0007669"/>
    <property type="project" value="TreeGrafter"/>
</dbReference>
<organism evidence="2 3">
    <name type="scientific">Dipteronia sinensis</name>
    <dbReference type="NCBI Taxonomy" id="43782"/>
    <lineage>
        <taxon>Eukaryota</taxon>
        <taxon>Viridiplantae</taxon>
        <taxon>Streptophyta</taxon>
        <taxon>Embryophyta</taxon>
        <taxon>Tracheophyta</taxon>
        <taxon>Spermatophyta</taxon>
        <taxon>Magnoliopsida</taxon>
        <taxon>eudicotyledons</taxon>
        <taxon>Gunneridae</taxon>
        <taxon>Pentapetalae</taxon>
        <taxon>rosids</taxon>
        <taxon>malvids</taxon>
        <taxon>Sapindales</taxon>
        <taxon>Sapindaceae</taxon>
        <taxon>Hippocastanoideae</taxon>
        <taxon>Acereae</taxon>
        <taxon>Dipteronia</taxon>
    </lineage>
</organism>
<dbReference type="Proteomes" id="UP001281410">
    <property type="component" value="Unassembled WGS sequence"/>
</dbReference>
<gene>
    <name evidence="2" type="ORF">Dsin_005885</name>
</gene>
<sequence length="178" mass="19778">MLDEVIDYLKQLQAQVQMMSVSRNMPQMMMPLAMQQQLHMSLLARMGMGLGLGMGIGMLDMNTAISRGAPQPLIHPPPVFATTPTFVPSPFLMPSMIAITCPLPPHQPNSDSTDTNSSIPLPDPYCAFLAQSMNMELYNKMAALYRQQVRCSPNMCNPIEEDQVHQGSQEKKKNLKQA</sequence>
<protein>
    <recommendedName>
        <fullName evidence="4">BHLH transcription factor</fullName>
    </recommendedName>
</protein>
<dbReference type="EMBL" id="JANJYJ010000002">
    <property type="protein sequence ID" value="KAK3226023.1"/>
    <property type="molecule type" value="Genomic_DNA"/>
</dbReference>
<dbReference type="AlphaFoldDB" id="A0AAE0AY56"/>
<dbReference type="InterPro" id="IPR031066">
    <property type="entry name" value="bHLH_ALC-like_plant"/>
</dbReference>
<dbReference type="GO" id="GO:0003677">
    <property type="term" value="F:DNA binding"/>
    <property type="evidence" value="ECO:0007669"/>
    <property type="project" value="UniProtKB-KW"/>
</dbReference>